<evidence type="ECO:0000313" key="1">
    <source>
        <dbReference type="EMBL" id="CAH0102644.1"/>
    </source>
</evidence>
<dbReference type="AlphaFoldDB" id="A0A8J2RN81"/>
<organism evidence="1 2">
    <name type="scientific">Daphnia galeata</name>
    <dbReference type="NCBI Taxonomy" id="27404"/>
    <lineage>
        <taxon>Eukaryota</taxon>
        <taxon>Metazoa</taxon>
        <taxon>Ecdysozoa</taxon>
        <taxon>Arthropoda</taxon>
        <taxon>Crustacea</taxon>
        <taxon>Branchiopoda</taxon>
        <taxon>Diplostraca</taxon>
        <taxon>Cladocera</taxon>
        <taxon>Anomopoda</taxon>
        <taxon>Daphniidae</taxon>
        <taxon>Daphnia</taxon>
    </lineage>
</organism>
<evidence type="ECO:0000313" key="2">
    <source>
        <dbReference type="Proteomes" id="UP000789390"/>
    </source>
</evidence>
<gene>
    <name evidence="1" type="ORF">DGAL_LOCUS5087</name>
</gene>
<dbReference type="Proteomes" id="UP000789390">
    <property type="component" value="Unassembled WGS sequence"/>
</dbReference>
<comment type="caution">
    <text evidence="1">The sequence shown here is derived from an EMBL/GenBank/DDBJ whole genome shotgun (WGS) entry which is preliminary data.</text>
</comment>
<proteinExistence type="predicted"/>
<accession>A0A8J2RN81</accession>
<name>A0A8J2RN81_9CRUS</name>
<reference evidence="1" key="1">
    <citation type="submission" date="2021-11" db="EMBL/GenBank/DDBJ databases">
        <authorList>
            <person name="Schell T."/>
        </authorList>
    </citation>
    <scope>NUCLEOTIDE SEQUENCE</scope>
    <source>
        <strain evidence="1">M5</strain>
    </source>
</reference>
<sequence>MSCNILGFEDAQVMEFDRLTADIGRHEPEVKVVIPSSRHSSGQCWWPPGAFAYSTLEKSNEVSELCYMGLL</sequence>
<protein>
    <submittedName>
        <fullName evidence="1">Uncharacterized protein</fullName>
    </submittedName>
</protein>
<keyword evidence="2" id="KW-1185">Reference proteome</keyword>
<dbReference type="EMBL" id="CAKKLH010000090">
    <property type="protein sequence ID" value="CAH0102644.1"/>
    <property type="molecule type" value="Genomic_DNA"/>
</dbReference>